<accession>A0A4V2JEC2</accession>
<feature type="signal peptide" evidence="2">
    <location>
        <begin position="1"/>
        <end position="20"/>
    </location>
</feature>
<evidence type="ECO:0000256" key="2">
    <source>
        <dbReference type="SAM" id="SignalP"/>
    </source>
</evidence>
<proteinExistence type="predicted"/>
<feature type="chain" id="PRO_5020875902" evidence="2">
    <location>
        <begin position="21"/>
        <end position="164"/>
    </location>
</feature>
<keyword evidence="2" id="KW-0732">Signal</keyword>
<protein>
    <submittedName>
        <fullName evidence="3">Uncharacterized protein</fullName>
    </submittedName>
</protein>
<comment type="caution">
    <text evidence="3">The sequence shown here is derived from an EMBL/GenBank/DDBJ whole genome shotgun (WGS) entry which is preliminary data.</text>
</comment>
<dbReference type="AlphaFoldDB" id="A0A4V2JEC2"/>
<evidence type="ECO:0000313" key="3">
    <source>
        <dbReference type="EMBL" id="TBN54606.1"/>
    </source>
</evidence>
<organism evidence="3 4">
    <name type="scientific">Hansschlegelia quercus</name>
    <dbReference type="NCBI Taxonomy" id="2528245"/>
    <lineage>
        <taxon>Bacteria</taxon>
        <taxon>Pseudomonadati</taxon>
        <taxon>Pseudomonadota</taxon>
        <taxon>Alphaproteobacteria</taxon>
        <taxon>Hyphomicrobiales</taxon>
        <taxon>Methylopilaceae</taxon>
        <taxon>Hansschlegelia</taxon>
    </lineage>
</organism>
<dbReference type="Proteomes" id="UP000291613">
    <property type="component" value="Unassembled WGS sequence"/>
</dbReference>
<evidence type="ECO:0000313" key="4">
    <source>
        <dbReference type="Proteomes" id="UP000291613"/>
    </source>
</evidence>
<name>A0A4V2JEC2_9HYPH</name>
<reference evidence="3 4" key="1">
    <citation type="submission" date="2019-02" db="EMBL/GenBank/DDBJ databases">
        <title>Hansschlegelia quercus sp. nov., a novel methylotrophic bacterium from buds of oak (Quercus robur L.).</title>
        <authorList>
            <person name="Agafonova N.V."/>
            <person name="Kaparullina E.N."/>
            <person name="Grouzdev D.S."/>
            <person name="Doronina N.V."/>
        </authorList>
    </citation>
    <scope>NUCLEOTIDE SEQUENCE [LARGE SCALE GENOMIC DNA]</scope>
    <source>
        <strain evidence="3 4">Dub</strain>
    </source>
</reference>
<dbReference type="RefSeq" id="WP_131000817.1">
    <property type="nucleotide sequence ID" value="NZ_JBHSZR010000002.1"/>
</dbReference>
<sequence>MRRRSSLILALSLLALPAFAQAPSETTPPDKIDPGPIKPDVSTPPSRAEDATSGVPSSVFAVRRAGDWQSDSGKGFSRVIGVLDAGKQRLYAQWIAGDDGHVVATKEVVDEEAAKLTFGDIRAEPGDEGVTVFLDTEPDKDGMRDTWVMVLGAPGDVRFGPATN</sequence>
<dbReference type="EMBL" id="SIUB01000001">
    <property type="protein sequence ID" value="TBN54606.1"/>
    <property type="molecule type" value="Genomic_DNA"/>
</dbReference>
<feature type="region of interest" description="Disordered" evidence="1">
    <location>
        <begin position="22"/>
        <end position="56"/>
    </location>
</feature>
<dbReference type="OrthoDB" id="8448835at2"/>
<gene>
    <name evidence="3" type="ORF">EYR15_00040</name>
</gene>
<keyword evidence="4" id="KW-1185">Reference proteome</keyword>
<evidence type="ECO:0000256" key="1">
    <source>
        <dbReference type="SAM" id="MobiDB-lite"/>
    </source>
</evidence>